<evidence type="ECO:0000313" key="2">
    <source>
        <dbReference type="Proteomes" id="UP000637628"/>
    </source>
</evidence>
<dbReference type="InterPro" id="IPR027417">
    <property type="entry name" value="P-loop_NTPase"/>
</dbReference>
<gene>
    <name evidence="1" type="ORF">Adu01nite_86430</name>
</gene>
<sequence length="377" mass="42026">MRVGPDRVAEVSAFDVPPSAEVGQVLDTLELEVQRQILQTKARQMAAERLAAERFDPAVFSTLGGSLDEMLARPVVGERYLIERLLGARHNMVLAAQYKTGKTTMGVNLIKSLADGAPFLGHKVMSWEGRVAWWNGEMDDQDFHDYVRPLKVKNPKRVQLLHLRGRPVSILDPHSAEMVVKHLRDNEIGFWGVDSWRRFCAWNGVNENDNEAVERLTTRVDEIKERSGCDVFAAIAHTPRAAMEEGEERARGAAALDDWVDARWVLTKNRDGDRFLAVTGRGVGLEETKLEFNPATYRLTLGEGNRRTAVNETLRLGVSMALKGAPDGLLTGELADVVKVPRQKSGALKPVLEALIDDRSVTVESAPRNGKRYRWNG</sequence>
<evidence type="ECO:0008006" key="3">
    <source>
        <dbReference type="Google" id="ProtNLM"/>
    </source>
</evidence>
<evidence type="ECO:0000313" key="1">
    <source>
        <dbReference type="EMBL" id="GIE07293.1"/>
    </source>
</evidence>
<protein>
    <recommendedName>
        <fullName evidence="3">AAA family ATPase</fullName>
    </recommendedName>
</protein>
<comment type="caution">
    <text evidence="1">The sequence shown here is derived from an EMBL/GenBank/DDBJ whole genome shotgun (WGS) entry which is preliminary data.</text>
</comment>
<accession>A0ABQ3ZBT9</accession>
<dbReference type="Proteomes" id="UP000637628">
    <property type="component" value="Unassembled WGS sequence"/>
</dbReference>
<keyword evidence="2" id="KW-1185">Reference proteome</keyword>
<reference evidence="1 2" key="1">
    <citation type="submission" date="2021-01" db="EMBL/GenBank/DDBJ databases">
        <title>Whole genome shotgun sequence of Actinoplanes durhamensis NBRC 14914.</title>
        <authorList>
            <person name="Komaki H."/>
            <person name="Tamura T."/>
        </authorList>
    </citation>
    <scope>NUCLEOTIDE SEQUENCE [LARGE SCALE GENOMIC DNA]</scope>
    <source>
        <strain evidence="1 2">NBRC 14914</strain>
    </source>
</reference>
<organism evidence="1 2">
    <name type="scientific">Paractinoplanes durhamensis</name>
    <dbReference type="NCBI Taxonomy" id="113563"/>
    <lineage>
        <taxon>Bacteria</taxon>
        <taxon>Bacillati</taxon>
        <taxon>Actinomycetota</taxon>
        <taxon>Actinomycetes</taxon>
        <taxon>Micromonosporales</taxon>
        <taxon>Micromonosporaceae</taxon>
        <taxon>Paractinoplanes</taxon>
    </lineage>
</organism>
<proteinExistence type="predicted"/>
<name>A0ABQ3ZBT9_9ACTN</name>
<dbReference type="EMBL" id="BOML01000075">
    <property type="protein sequence ID" value="GIE07293.1"/>
    <property type="molecule type" value="Genomic_DNA"/>
</dbReference>
<dbReference type="SUPFAM" id="SSF52540">
    <property type="entry name" value="P-loop containing nucleoside triphosphate hydrolases"/>
    <property type="match status" value="1"/>
</dbReference>
<dbReference type="Pfam" id="PF13481">
    <property type="entry name" value="AAA_25"/>
    <property type="match status" value="1"/>
</dbReference>
<dbReference type="Gene3D" id="3.40.50.300">
    <property type="entry name" value="P-loop containing nucleotide triphosphate hydrolases"/>
    <property type="match status" value="1"/>
</dbReference>